<feature type="compositionally biased region" description="Polar residues" evidence="2">
    <location>
        <begin position="39"/>
        <end position="53"/>
    </location>
</feature>
<evidence type="ECO:0000313" key="5">
    <source>
        <dbReference type="Proteomes" id="UP000230002"/>
    </source>
</evidence>
<feature type="compositionally biased region" description="Basic and acidic residues" evidence="2">
    <location>
        <begin position="583"/>
        <end position="592"/>
    </location>
</feature>
<dbReference type="AlphaFoldDB" id="A0A2G8RV46"/>
<accession>A0A2G8RV46</accession>
<dbReference type="PANTHER" id="PTHR46910">
    <property type="entry name" value="TRANSCRIPTION FACTOR PDR1"/>
    <property type="match status" value="1"/>
</dbReference>
<reference evidence="4 5" key="1">
    <citation type="journal article" date="2015" name="Sci. Rep.">
        <title>Chromosome-level genome map provides insights into diverse defense mechanisms in the medicinal fungus Ganoderma sinense.</title>
        <authorList>
            <person name="Zhu Y."/>
            <person name="Xu J."/>
            <person name="Sun C."/>
            <person name="Zhou S."/>
            <person name="Xu H."/>
            <person name="Nelson D.R."/>
            <person name="Qian J."/>
            <person name="Song J."/>
            <person name="Luo H."/>
            <person name="Xiang L."/>
            <person name="Li Y."/>
            <person name="Xu Z."/>
            <person name="Ji A."/>
            <person name="Wang L."/>
            <person name="Lu S."/>
            <person name="Hayward A."/>
            <person name="Sun W."/>
            <person name="Li X."/>
            <person name="Schwartz D.C."/>
            <person name="Wang Y."/>
            <person name="Chen S."/>
        </authorList>
    </citation>
    <scope>NUCLEOTIDE SEQUENCE [LARGE SCALE GENOMIC DNA]</scope>
    <source>
        <strain evidence="4 5">ZZ0214-1</strain>
    </source>
</reference>
<dbReference type="OrthoDB" id="4456959at2759"/>
<gene>
    <name evidence="4" type="ORF">GSI_13282</name>
</gene>
<proteinExistence type="predicted"/>
<organism evidence="4 5">
    <name type="scientific">Ganoderma sinense ZZ0214-1</name>
    <dbReference type="NCBI Taxonomy" id="1077348"/>
    <lineage>
        <taxon>Eukaryota</taxon>
        <taxon>Fungi</taxon>
        <taxon>Dikarya</taxon>
        <taxon>Basidiomycota</taxon>
        <taxon>Agaricomycotina</taxon>
        <taxon>Agaricomycetes</taxon>
        <taxon>Polyporales</taxon>
        <taxon>Polyporaceae</taxon>
        <taxon>Ganoderma</taxon>
    </lineage>
</organism>
<feature type="domain" description="Xylanolytic transcriptional activator regulatory" evidence="3">
    <location>
        <begin position="268"/>
        <end position="341"/>
    </location>
</feature>
<evidence type="ECO:0000259" key="3">
    <source>
        <dbReference type="SMART" id="SM00906"/>
    </source>
</evidence>
<feature type="compositionally biased region" description="Polar residues" evidence="2">
    <location>
        <begin position="593"/>
        <end position="604"/>
    </location>
</feature>
<dbReference type="GO" id="GO:0006351">
    <property type="term" value="P:DNA-templated transcription"/>
    <property type="evidence" value="ECO:0007669"/>
    <property type="project" value="InterPro"/>
</dbReference>
<keyword evidence="5" id="KW-1185">Reference proteome</keyword>
<feature type="compositionally biased region" description="Low complexity" evidence="2">
    <location>
        <begin position="613"/>
        <end position="622"/>
    </location>
</feature>
<protein>
    <submittedName>
        <fullName evidence="4">Transcription factor</fullName>
    </submittedName>
</protein>
<dbReference type="SMART" id="SM00906">
    <property type="entry name" value="Fungal_trans"/>
    <property type="match status" value="1"/>
</dbReference>
<dbReference type="CDD" id="cd12148">
    <property type="entry name" value="fungal_TF_MHR"/>
    <property type="match status" value="1"/>
</dbReference>
<feature type="compositionally biased region" description="Low complexity" evidence="2">
    <location>
        <begin position="552"/>
        <end position="562"/>
    </location>
</feature>
<sequence length="818" mass="90225">MERLVGTLRSTTHIAKNLDSCQSDNDLTHSMPLAYPRPHNSQSHSIYSSTPSTLVLAPPTPRSPDGSGSRSDEEEDESDKELADGMRKLSMQSQPFRYHGKSSGLVIIRTAMALKNTYAGSPPAPLSDAHHPWLKAFVEDDFPVFGESSFPPSDLLGVLVDLYFRHMSCHYPLLHEPTFKNSVAAGEHLRHGPFGATVLLVCAIGSRFTRDPRVLLDGSDHPHSAGWKWFNLVEGVRRLSFAPAKLHTLQVYALMALFLHGSTAPQYTWSAIGAGIRAAIDVGAHRRKMYASTPTVEEELWRRAFWVLVFMEWWMGHGLGRPSSIHDEDFDLALPTECDDEYWLTPEGEPLFKQPPGKPSKVTAFVYMIRLGQILAFVMRTVYSSNKSKAQLGHSDQQWEQRIVAELDSGLNKWADSLPSHLRWKPEQEDVVFLTQAATLSVFYYFCQLAVHRDFLSSRRESALSLPSDIICTNAARSAIQGMLFLSGMVLMTNALGLKRSGRVVNVEKDVVLGGRAVEMMRSLRYESQVSGSLAEVLNDLVFALNEPLPSRARTSATNARRASADKTEINRPSSPAALEPEIPLREQRTEDSNASSLPTSHEASNAPDGGRSFSFAPSKSLSSGATVHIPPGLDFLQPDPPLFSPPFVGSDSLVPNAQAFSAPFDNLTTQSAEDHVRPPSALPRVEAHEYKYNFLPRYDLQHAQSRTYRSVGTTDHGVRGQHQFDIAGEPHMFPPPTEVPLGYTGSASVTVTPPSVPSGSQVDLDTYSQLHRHLTSMPTGAEYGGGHTDVGTMPRFGLMDDAQGMWPHFPPRADWGV</sequence>
<dbReference type="InterPro" id="IPR007219">
    <property type="entry name" value="XnlR_reg_dom"/>
</dbReference>
<evidence type="ECO:0000313" key="4">
    <source>
        <dbReference type="EMBL" id="PIL25392.1"/>
    </source>
</evidence>
<feature type="region of interest" description="Disordered" evidence="2">
    <location>
        <begin position="29"/>
        <end position="83"/>
    </location>
</feature>
<feature type="region of interest" description="Disordered" evidence="2">
    <location>
        <begin position="552"/>
        <end position="622"/>
    </location>
</feature>
<dbReference type="GO" id="GO:0003700">
    <property type="term" value="F:DNA-binding transcription factor activity"/>
    <property type="evidence" value="ECO:0007669"/>
    <property type="project" value="InterPro"/>
</dbReference>
<dbReference type="Pfam" id="PF04082">
    <property type="entry name" value="Fungal_trans"/>
    <property type="match status" value="1"/>
</dbReference>
<dbReference type="Proteomes" id="UP000230002">
    <property type="component" value="Unassembled WGS sequence"/>
</dbReference>
<dbReference type="GO" id="GO:0003677">
    <property type="term" value="F:DNA binding"/>
    <property type="evidence" value="ECO:0007669"/>
    <property type="project" value="InterPro"/>
</dbReference>
<dbReference type="PANTHER" id="PTHR46910:SF38">
    <property type="entry name" value="ZN(2)-C6 FUNGAL-TYPE DOMAIN-CONTAINING PROTEIN"/>
    <property type="match status" value="1"/>
</dbReference>
<dbReference type="GO" id="GO:0008270">
    <property type="term" value="F:zinc ion binding"/>
    <property type="evidence" value="ECO:0007669"/>
    <property type="project" value="InterPro"/>
</dbReference>
<keyword evidence="1" id="KW-0539">Nucleus</keyword>
<dbReference type="STRING" id="1077348.A0A2G8RV46"/>
<name>A0A2G8RV46_9APHY</name>
<dbReference type="EMBL" id="AYKW01000056">
    <property type="protein sequence ID" value="PIL25392.1"/>
    <property type="molecule type" value="Genomic_DNA"/>
</dbReference>
<comment type="caution">
    <text evidence="4">The sequence shown here is derived from an EMBL/GenBank/DDBJ whole genome shotgun (WGS) entry which is preliminary data.</text>
</comment>
<evidence type="ECO:0000256" key="1">
    <source>
        <dbReference type="ARBA" id="ARBA00023242"/>
    </source>
</evidence>
<dbReference type="InterPro" id="IPR050987">
    <property type="entry name" value="AtrR-like"/>
</dbReference>
<evidence type="ECO:0000256" key="2">
    <source>
        <dbReference type="SAM" id="MobiDB-lite"/>
    </source>
</evidence>